<evidence type="ECO:0000259" key="2">
    <source>
        <dbReference type="Pfam" id="PF05116"/>
    </source>
</evidence>
<evidence type="ECO:0000313" key="3">
    <source>
        <dbReference type="EMBL" id="KAK9818773.1"/>
    </source>
</evidence>
<dbReference type="SUPFAM" id="SSF56784">
    <property type="entry name" value="HAD-like"/>
    <property type="match status" value="1"/>
</dbReference>
<dbReference type="GO" id="GO:0003824">
    <property type="term" value="F:catalytic activity"/>
    <property type="evidence" value="ECO:0007669"/>
    <property type="project" value="UniProtKB-ARBA"/>
</dbReference>
<evidence type="ECO:0000313" key="4">
    <source>
        <dbReference type="Proteomes" id="UP001438707"/>
    </source>
</evidence>
<name>A0AAW1QBM1_9CHLO</name>
<evidence type="ECO:0000256" key="1">
    <source>
        <dbReference type="SAM" id="MobiDB-lite"/>
    </source>
</evidence>
<accession>A0AAW1QBM1</accession>
<dbReference type="EMBL" id="JALJOS010000055">
    <property type="protein sequence ID" value="KAK9818773.1"/>
    <property type="molecule type" value="Genomic_DNA"/>
</dbReference>
<dbReference type="Gene3D" id="3.90.1070.10">
    <property type="match status" value="1"/>
</dbReference>
<keyword evidence="4" id="KW-1185">Reference proteome</keyword>
<sequence>MSEASGSSDAAPKLGRVSFQTGRTSSDIDPSEARDTLPDYEAPPPTREEEDGREEAEPEVREYRASLDGRRERRPTKASCLICFSDVDGTIVHYHDQQSKWGEITTPSVVPGCFMYVEKATGKRHKVLKLPPSSTGAVGCIAINALTDLAAIRSGGVKLVLVSGARAQTLLQRLPFLPAADAYVCENGGRIFYPHGPLPTALPLQEDMGWRKQLNEWAGAPSEEGRSPSARTGLLWEVYRNLKADNWQLDAHSYTTMFRFICKPPKTQEDLEKVLQQLPEGLSYAYNVGAADVFPTKSGKENAAVHLMARWDAQPDSSFFLCDDDNDLGLARLVGQAFLPGTTHENIRRAAEEDPEHFRLAKRTGVLGTAEVLDMVRDYIGTFVLG</sequence>
<organism evidence="3 4">
    <name type="scientific">Apatococcus lobatus</name>
    <dbReference type="NCBI Taxonomy" id="904363"/>
    <lineage>
        <taxon>Eukaryota</taxon>
        <taxon>Viridiplantae</taxon>
        <taxon>Chlorophyta</taxon>
        <taxon>core chlorophytes</taxon>
        <taxon>Trebouxiophyceae</taxon>
        <taxon>Chlorellales</taxon>
        <taxon>Chlorellaceae</taxon>
        <taxon>Apatococcus</taxon>
    </lineage>
</organism>
<dbReference type="Pfam" id="PF05116">
    <property type="entry name" value="S6PP"/>
    <property type="match status" value="1"/>
</dbReference>
<feature type="compositionally biased region" description="Polar residues" evidence="1">
    <location>
        <begin position="18"/>
        <end position="28"/>
    </location>
</feature>
<feature type="region of interest" description="Disordered" evidence="1">
    <location>
        <begin position="1"/>
        <end position="70"/>
    </location>
</feature>
<dbReference type="Gene3D" id="3.40.50.1000">
    <property type="entry name" value="HAD superfamily/HAD-like"/>
    <property type="match status" value="1"/>
</dbReference>
<feature type="compositionally biased region" description="Basic and acidic residues" evidence="1">
    <location>
        <begin position="58"/>
        <end position="70"/>
    </location>
</feature>
<feature type="domain" description="Sucrose phosphatase-like" evidence="2">
    <location>
        <begin position="235"/>
        <end position="332"/>
    </location>
</feature>
<dbReference type="InterPro" id="IPR023214">
    <property type="entry name" value="HAD_sf"/>
</dbReference>
<dbReference type="InterPro" id="IPR036412">
    <property type="entry name" value="HAD-like_sf"/>
</dbReference>
<proteinExistence type="predicted"/>
<protein>
    <recommendedName>
        <fullName evidence="2">Sucrose phosphatase-like domain-containing protein</fullName>
    </recommendedName>
</protein>
<dbReference type="InterPro" id="IPR006380">
    <property type="entry name" value="SPP-like_dom"/>
</dbReference>
<dbReference type="AlphaFoldDB" id="A0AAW1QBM1"/>
<comment type="caution">
    <text evidence="3">The sequence shown here is derived from an EMBL/GenBank/DDBJ whole genome shotgun (WGS) entry which is preliminary data.</text>
</comment>
<gene>
    <name evidence="3" type="ORF">WJX74_003404</name>
</gene>
<dbReference type="Proteomes" id="UP001438707">
    <property type="component" value="Unassembled WGS sequence"/>
</dbReference>
<reference evidence="3 4" key="1">
    <citation type="journal article" date="2024" name="Nat. Commun.">
        <title>Phylogenomics reveals the evolutionary origins of lichenization in chlorophyte algae.</title>
        <authorList>
            <person name="Puginier C."/>
            <person name="Libourel C."/>
            <person name="Otte J."/>
            <person name="Skaloud P."/>
            <person name="Haon M."/>
            <person name="Grisel S."/>
            <person name="Petersen M."/>
            <person name="Berrin J.G."/>
            <person name="Delaux P.M."/>
            <person name="Dal Grande F."/>
            <person name="Keller J."/>
        </authorList>
    </citation>
    <scope>NUCLEOTIDE SEQUENCE [LARGE SCALE GENOMIC DNA]</scope>
    <source>
        <strain evidence="3 4">SAG 2145</strain>
    </source>
</reference>
<feature type="compositionally biased region" description="Acidic residues" evidence="1">
    <location>
        <begin position="48"/>
        <end position="57"/>
    </location>
</feature>